<keyword evidence="6" id="KW-1185">Reference proteome</keyword>
<dbReference type="GO" id="GO:0005524">
    <property type="term" value="F:ATP binding"/>
    <property type="evidence" value="ECO:0007669"/>
    <property type="project" value="InterPro"/>
</dbReference>
<dbReference type="CDD" id="cd00590">
    <property type="entry name" value="RRM_SF"/>
    <property type="match status" value="1"/>
</dbReference>
<dbReference type="SMART" id="SM00220">
    <property type="entry name" value="S_TKc"/>
    <property type="match status" value="1"/>
</dbReference>
<evidence type="ECO:0000259" key="3">
    <source>
        <dbReference type="PROSITE" id="PS50011"/>
    </source>
</evidence>
<evidence type="ECO:0000256" key="2">
    <source>
        <dbReference type="SAM" id="Phobius"/>
    </source>
</evidence>
<evidence type="ECO:0000313" key="6">
    <source>
        <dbReference type="Proteomes" id="UP000799118"/>
    </source>
</evidence>
<dbReference type="PROSITE" id="PS00108">
    <property type="entry name" value="PROTEIN_KINASE_ST"/>
    <property type="match status" value="1"/>
</dbReference>
<proteinExistence type="predicted"/>
<dbReference type="PROSITE" id="PS50102">
    <property type="entry name" value="RRM"/>
    <property type="match status" value="1"/>
</dbReference>
<keyword evidence="2" id="KW-1133">Transmembrane helix</keyword>
<dbReference type="SUPFAM" id="SSF56112">
    <property type="entry name" value="Protein kinase-like (PK-like)"/>
    <property type="match status" value="1"/>
</dbReference>
<dbReference type="Gene3D" id="3.30.70.330">
    <property type="match status" value="1"/>
</dbReference>
<dbReference type="Gene3D" id="1.10.510.10">
    <property type="entry name" value="Transferase(Phosphotransferase) domain 1"/>
    <property type="match status" value="1"/>
</dbReference>
<dbReference type="PANTHER" id="PTHR44329">
    <property type="entry name" value="SERINE/THREONINE-PROTEIN KINASE TNNI3K-RELATED"/>
    <property type="match status" value="1"/>
</dbReference>
<dbReference type="AlphaFoldDB" id="A0A6A4HN79"/>
<keyword evidence="2" id="KW-0472">Membrane</keyword>
<dbReference type="PROSITE" id="PS50011">
    <property type="entry name" value="PROTEIN_KINASE_DOM"/>
    <property type="match status" value="1"/>
</dbReference>
<feature type="transmembrane region" description="Helical" evidence="2">
    <location>
        <begin position="356"/>
        <end position="380"/>
    </location>
</feature>
<keyword evidence="5" id="KW-0808">Transferase</keyword>
<dbReference type="EMBL" id="ML769472">
    <property type="protein sequence ID" value="KAE9399200.1"/>
    <property type="molecule type" value="Genomic_DNA"/>
</dbReference>
<dbReference type="SUPFAM" id="SSF54928">
    <property type="entry name" value="RNA-binding domain, RBD"/>
    <property type="match status" value="1"/>
</dbReference>
<dbReference type="InterPro" id="IPR035979">
    <property type="entry name" value="RBD_domain_sf"/>
</dbReference>
<feature type="domain" description="Protein kinase" evidence="3">
    <location>
        <begin position="1"/>
        <end position="223"/>
    </location>
</feature>
<protein>
    <submittedName>
        <fullName evidence="5">Kinase-like protein</fullName>
    </submittedName>
</protein>
<dbReference type="InterPro" id="IPR051681">
    <property type="entry name" value="Ser/Thr_Kinases-Pseudokinases"/>
</dbReference>
<dbReference type="InterPro" id="IPR008271">
    <property type="entry name" value="Ser/Thr_kinase_AS"/>
</dbReference>
<evidence type="ECO:0000256" key="1">
    <source>
        <dbReference type="PROSITE-ProRule" id="PRU00176"/>
    </source>
</evidence>
<feature type="transmembrane region" description="Helical" evidence="2">
    <location>
        <begin position="244"/>
        <end position="264"/>
    </location>
</feature>
<organism evidence="5 6">
    <name type="scientific">Gymnopus androsaceus JB14</name>
    <dbReference type="NCBI Taxonomy" id="1447944"/>
    <lineage>
        <taxon>Eukaryota</taxon>
        <taxon>Fungi</taxon>
        <taxon>Dikarya</taxon>
        <taxon>Basidiomycota</taxon>
        <taxon>Agaricomycotina</taxon>
        <taxon>Agaricomycetes</taxon>
        <taxon>Agaricomycetidae</taxon>
        <taxon>Agaricales</taxon>
        <taxon>Marasmiineae</taxon>
        <taxon>Omphalotaceae</taxon>
        <taxon>Gymnopus</taxon>
    </lineage>
</organism>
<dbReference type="InterPro" id="IPR001245">
    <property type="entry name" value="Ser-Thr/Tyr_kinase_cat_dom"/>
</dbReference>
<dbReference type="InterPro" id="IPR011009">
    <property type="entry name" value="Kinase-like_dom_sf"/>
</dbReference>
<dbReference type="InterPro" id="IPR000719">
    <property type="entry name" value="Prot_kinase_dom"/>
</dbReference>
<dbReference type="InterPro" id="IPR000504">
    <property type="entry name" value="RRM_dom"/>
</dbReference>
<dbReference type="OrthoDB" id="4062651at2759"/>
<dbReference type="SMART" id="SM00360">
    <property type="entry name" value="RRM"/>
    <property type="match status" value="1"/>
</dbReference>
<dbReference type="InterPro" id="IPR012677">
    <property type="entry name" value="Nucleotide-bd_a/b_plait_sf"/>
</dbReference>
<dbReference type="Pfam" id="PF07714">
    <property type="entry name" value="PK_Tyr_Ser-Thr"/>
    <property type="match status" value="1"/>
</dbReference>
<accession>A0A6A4HN79</accession>
<keyword evidence="2" id="KW-0812">Transmembrane</keyword>
<feature type="domain" description="RRM" evidence="4">
    <location>
        <begin position="404"/>
        <end position="487"/>
    </location>
</feature>
<dbReference type="Proteomes" id="UP000799118">
    <property type="component" value="Unassembled WGS sequence"/>
</dbReference>
<keyword evidence="1" id="KW-0694">RNA-binding</keyword>
<evidence type="ECO:0000259" key="4">
    <source>
        <dbReference type="PROSITE" id="PS50102"/>
    </source>
</evidence>
<keyword evidence="5" id="KW-0418">Kinase</keyword>
<dbReference type="Pfam" id="PF00076">
    <property type="entry name" value="RRM_1"/>
    <property type="match status" value="1"/>
</dbReference>
<dbReference type="GO" id="GO:0003723">
    <property type="term" value="F:RNA binding"/>
    <property type="evidence" value="ECO:0007669"/>
    <property type="project" value="UniProtKB-UniRule"/>
</dbReference>
<evidence type="ECO:0000313" key="5">
    <source>
        <dbReference type="EMBL" id="KAE9399200.1"/>
    </source>
</evidence>
<feature type="transmembrane region" description="Helical" evidence="2">
    <location>
        <begin position="320"/>
        <end position="344"/>
    </location>
</feature>
<sequence>MREASVWSQLRHPNILPFIAVYINLPSELSLASLWMENGDIVSYIASNPSADIQRLVLNVTDGLRFMHSIGIVHGDLKSSNVLINEWHNACLCDFGLSTFHHTNTMTPRIDSLISAGSLRWSAPEQLFDGGSEPNQAVDVYAFGILLWELISCRTPYDHIRSDVLILQKVTDGMRPCQSCVLEAPGFITLAAKQSVYSLMSECWSSDASSRPNMEDTFFLSRLTDPAASGLPIISATFSGKARILLVLQPLLGFFGVATLQLPYRSPSNNVFLISTTPSIPFFLISAIRFSLSGHIKLASFRITIWTDLRFILQITAHNLTFLHVFGIGVSILELCINLVIVVYSTERPEDLPMMASVLLLLAVWAQLFLSWYPDFGYLVSEFSRRWGRWKMKMLTDSHQTHNRRIYITKLPDSATSESIREVFNTAGEVEWASLHSDCSGNGLGHAVVEFKTDEGGETALRMFDNYTMEGQRIQVGKCVSINWGAQER</sequence>
<name>A0A6A4HN79_9AGAR</name>
<feature type="transmembrane region" description="Helical" evidence="2">
    <location>
        <begin position="270"/>
        <end position="292"/>
    </location>
</feature>
<gene>
    <name evidence="5" type="ORF">BT96DRAFT_702156</name>
</gene>
<dbReference type="GO" id="GO:0004674">
    <property type="term" value="F:protein serine/threonine kinase activity"/>
    <property type="evidence" value="ECO:0007669"/>
    <property type="project" value="TreeGrafter"/>
</dbReference>
<reference evidence="5" key="1">
    <citation type="journal article" date="2019" name="Environ. Microbiol.">
        <title>Fungal ecological strategies reflected in gene transcription - a case study of two litter decomposers.</title>
        <authorList>
            <person name="Barbi F."/>
            <person name="Kohler A."/>
            <person name="Barry K."/>
            <person name="Baskaran P."/>
            <person name="Daum C."/>
            <person name="Fauchery L."/>
            <person name="Ihrmark K."/>
            <person name="Kuo A."/>
            <person name="LaButti K."/>
            <person name="Lipzen A."/>
            <person name="Morin E."/>
            <person name="Grigoriev I.V."/>
            <person name="Henrissat B."/>
            <person name="Lindahl B."/>
            <person name="Martin F."/>
        </authorList>
    </citation>
    <scope>NUCLEOTIDE SEQUENCE</scope>
    <source>
        <strain evidence="5">JB14</strain>
    </source>
</reference>